<sequence length="161" mass="17510">MASDIEPLGGDPTTGGMFIFEVDGVEIGTFREVRGLELTVDVETYTEGGQNQYVHKLPGTLHWPNLVFSRGMVESDALFTWVSNSAGEGFAANGNKLTRSTGAVTAVTSEGTRLRAWEFDQVFAVRWTGPDFRVGSNEQLVEELEVAHNGFRAKTTKAPAP</sequence>
<accession>A0A1J5Q6W9</accession>
<comment type="caution">
    <text evidence="1">The sequence shown here is derived from an EMBL/GenBank/DDBJ whole genome shotgun (WGS) entry which is preliminary data.</text>
</comment>
<organism evidence="1">
    <name type="scientific">mine drainage metagenome</name>
    <dbReference type="NCBI Taxonomy" id="410659"/>
    <lineage>
        <taxon>unclassified sequences</taxon>
        <taxon>metagenomes</taxon>
        <taxon>ecological metagenomes</taxon>
    </lineage>
</organism>
<evidence type="ECO:0000313" key="1">
    <source>
        <dbReference type="EMBL" id="OIQ79473.1"/>
    </source>
</evidence>
<gene>
    <name evidence="1" type="ORF">GALL_387960</name>
</gene>
<name>A0A1J5Q6W9_9ZZZZ</name>
<dbReference type="Pfam" id="PF06841">
    <property type="entry name" value="Phage_T4_gp19"/>
    <property type="match status" value="1"/>
</dbReference>
<dbReference type="PANTHER" id="PTHR38009:SF1">
    <property type="entry name" value="CONSERVED HYPOTHETICAL PHAGE TAIL PROTEIN"/>
    <property type="match status" value="1"/>
</dbReference>
<dbReference type="NCBIfam" id="TIGR02241">
    <property type="entry name" value="conserved hypothetical phage tail region protein"/>
    <property type="match status" value="1"/>
</dbReference>
<dbReference type="GO" id="GO:0005198">
    <property type="term" value="F:structural molecule activity"/>
    <property type="evidence" value="ECO:0007669"/>
    <property type="project" value="InterPro"/>
</dbReference>
<proteinExistence type="predicted"/>
<dbReference type="EMBL" id="MLJW01001208">
    <property type="protein sequence ID" value="OIQ79473.1"/>
    <property type="molecule type" value="Genomic_DNA"/>
</dbReference>
<dbReference type="InterPro" id="IPR011747">
    <property type="entry name" value="CHP02241"/>
</dbReference>
<dbReference type="PANTHER" id="PTHR38009">
    <property type="entry name" value="CONSERVED HYPOTHETICAL PHAGE TAIL PROTEIN"/>
    <property type="match status" value="1"/>
</dbReference>
<protein>
    <submittedName>
        <fullName evidence="1">T4-like virus tail tube protein gp19</fullName>
    </submittedName>
</protein>
<dbReference type="InterPro" id="IPR010667">
    <property type="entry name" value="Phage_T4_Gp19"/>
</dbReference>
<dbReference type="AlphaFoldDB" id="A0A1J5Q6W9"/>
<reference evidence="1" key="1">
    <citation type="submission" date="2016-10" db="EMBL/GenBank/DDBJ databases">
        <title>Sequence of Gallionella enrichment culture.</title>
        <authorList>
            <person name="Poehlein A."/>
            <person name="Muehling M."/>
            <person name="Daniel R."/>
        </authorList>
    </citation>
    <scope>NUCLEOTIDE SEQUENCE</scope>
</reference>